<evidence type="ECO:0000313" key="2">
    <source>
        <dbReference type="EMBL" id="MFC3609483.1"/>
    </source>
</evidence>
<keyword evidence="1" id="KW-0812">Transmembrane</keyword>
<protein>
    <submittedName>
        <fullName evidence="2">Uncharacterized protein</fullName>
    </submittedName>
</protein>
<proteinExistence type="predicted"/>
<keyword evidence="1" id="KW-1133">Transmembrane helix</keyword>
<accession>A0ABV7TAF8</accession>
<evidence type="ECO:0000256" key="1">
    <source>
        <dbReference type="SAM" id="Phobius"/>
    </source>
</evidence>
<keyword evidence="1" id="KW-0472">Membrane</keyword>
<evidence type="ECO:0000313" key="3">
    <source>
        <dbReference type="Proteomes" id="UP001595630"/>
    </source>
</evidence>
<feature type="transmembrane region" description="Helical" evidence="1">
    <location>
        <begin position="20"/>
        <end position="42"/>
    </location>
</feature>
<dbReference type="EMBL" id="JBHRXZ010000027">
    <property type="protein sequence ID" value="MFC3609483.1"/>
    <property type="molecule type" value="Genomic_DNA"/>
</dbReference>
<comment type="caution">
    <text evidence="2">The sequence shown here is derived from an EMBL/GenBank/DDBJ whole genome shotgun (WGS) entry which is preliminary data.</text>
</comment>
<keyword evidence="3" id="KW-1185">Reference proteome</keyword>
<dbReference type="Proteomes" id="UP001595630">
    <property type="component" value="Unassembled WGS sequence"/>
</dbReference>
<gene>
    <name evidence="2" type="ORF">ACFOMF_17045</name>
</gene>
<organism evidence="2 3">
    <name type="scientific">Stutzerimonas tarimensis</name>
    <dbReference type="NCBI Taxonomy" id="1507735"/>
    <lineage>
        <taxon>Bacteria</taxon>
        <taxon>Pseudomonadati</taxon>
        <taxon>Pseudomonadota</taxon>
        <taxon>Gammaproteobacteria</taxon>
        <taxon>Pseudomonadales</taxon>
        <taxon>Pseudomonadaceae</taxon>
        <taxon>Stutzerimonas</taxon>
    </lineage>
</organism>
<name>A0ABV7TAF8_9GAMM</name>
<reference evidence="3" key="1">
    <citation type="journal article" date="2019" name="Int. J. Syst. Evol. Microbiol.">
        <title>The Global Catalogue of Microorganisms (GCM) 10K type strain sequencing project: providing services to taxonomists for standard genome sequencing and annotation.</title>
        <authorList>
            <consortium name="The Broad Institute Genomics Platform"/>
            <consortium name="The Broad Institute Genome Sequencing Center for Infectious Disease"/>
            <person name="Wu L."/>
            <person name="Ma J."/>
        </authorList>
    </citation>
    <scope>NUCLEOTIDE SEQUENCE [LARGE SCALE GENOMIC DNA]</scope>
    <source>
        <strain evidence="3">KCTC 42447</strain>
    </source>
</reference>
<dbReference type="RefSeq" id="WP_386367117.1">
    <property type="nucleotide sequence ID" value="NZ_JBHRXZ010000027.1"/>
</dbReference>
<sequence>MSISTFEGASAVYTFAGNPAILMVITFFVAAASLFALGATMVHEKHSYADPEPKKLKP</sequence>